<dbReference type="AlphaFoldDB" id="A0A518IK93"/>
<dbReference type="EMBL" id="CP037452">
    <property type="protein sequence ID" value="QDV53508.1"/>
    <property type="molecule type" value="Genomic_DNA"/>
</dbReference>
<dbReference type="Proteomes" id="UP000318313">
    <property type="component" value="Chromosome"/>
</dbReference>
<sequence>MNQTNIKYLATFLNFSDYDQKAFTDHLMRERIQQGLKEGWDTERIAISLGLSSRRINQILKQEEIAKGGRFLNSIILDLFKNTEEWVTVEQLEYRAMQHPEFIELVDKNPKVIKSLLLAATQAGILASDESSYRKVQSEFFNPAPLSEAEYNAKARRAWSIARGSSPDDSKTLTVKLDQAGLDQLKESWESLKENPFFSDFVRLARRSESRAKQGAILPMNCGVLLAAVPTQSSHPSTIGGELLNAPDSHDIAFLPALGYLDQEAWNTFVERVLPMMQSQFETMAKSVPEPDKSAAVKDYQLTIMHSRFCCENTPQKDQTSKKRLSLSTTLGMMLLLISSLSLHFTQSCESQAEKTLIAKGVNIGLNEDPAAETLIAKGVDIGLNEDPAEETLIAKGVDIGLTEDPAAETLIAKGVDIGLTEDPVEETLIAKGVNIGLTEDLV</sequence>
<dbReference type="KEGG" id="gfm:Enr17x_55830"/>
<evidence type="ECO:0000313" key="1">
    <source>
        <dbReference type="EMBL" id="QDV53508.1"/>
    </source>
</evidence>
<organism evidence="1 2">
    <name type="scientific">Gimesia fumaroli</name>
    <dbReference type="NCBI Taxonomy" id="2527976"/>
    <lineage>
        <taxon>Bacteria</taxon>
        <taxon>Pseudomonadati</taxon>
        <taxon>Planctomycetota</taxon>
        <taxon>Planctomycetia</taxon>
        <taxon>Planctomycetales</taxon>
        <taxon>Planctomycetaceae</taxon>
        <taxon>Gimesia</taxon>
    </lineage>
</organism>
<keyword evidence="2" id="KW-1185">Reference proteome</keyword>
<accession>A0A518IK93</accession>
<protein>
    <submittedName>
        <fullName evidence="1">Uncharacterized protein</fullName>
    </submittedName>
</protein>
<evidence type="ECO:0000313" key="2">
    <source>
        <dbReference type="Proteomes" id="UP000318313"/>
    </source>
</evidence>
<reference evidence="1 2" key="1">
    <citation type="submission" date="2019-03" db="EMBL/GenBank/DDBJ databases">
        <title>Deep-cultivation of Planctomycetes and their phenomic and genomic characterization uncovers novel biology.</title>
        <authorList>
            <person name="Wiegand S."/>
            <person name="Jogler M."/>
            <person name="Boedeker C."/>
            <person name="Pinto D."/>
            <person name="Vollmers J."/>
            <person name="Rivas-Marin E."/>
            <person name="Kohn T."/>
            <person name="Peeters S.H."/>
            <person name="Heuer A."/>
            <person name="Rast P."/>
            <person name="Oberbeckmann S."/>
            <person name="Bunk B."/>
            <person name="Jeske O."/>
            <person name="Meyerdierks A."/>
            <person name="Storesund J.E."/>
            <person name="Kallscheuer N."/>
            <person name="Luecker S."/>
            <person name="Lage O.M."/>
            <person name="Pohl T."/>
            <person name="Merkel B.J."/>
            <person name="Hornburger P."/>
            <person name="Mueller R.-W."/>
            <person name="Bruemmer F."/>
            <person name="Labrenz M."/>
            <person name="Spormann A.M."/>
            <person name="Op den Camp H."/>
            <person name="Overmann J."/>
            <person name="Amann R."/>
            <person name="Jetten M.S.M."/>
            <person name="Mascher T."/>
            <person name="Medema M.H."/>
            <person name="Devos D.P."/>
            <person name="Kaster A.-K."/>
            <person name="Ovreas L."/>
            <person name="Rohde M."/>
            <person name="Galperin M.Y."/>
            <person name="Jogler C."/>
        </authorList>
    </citation>
    <scope>NUCLEOTIDE SEQUENCE [LARGE SCALE GENOMIC DNA]</scope>
    <source>
        <strain evidence="1 2">Enr17</strain>
    </source>
</reference>
<gene>
    <name evidence="1" type="ORF">Enr17x_55830</name>
</gene>
<proteinExistence type="predicted"/>
<dbReference type="RefSeq" id="WP_145313092.1">
    <property type="nucleotide sequence ID" value="NZ_CP037452.1"/>
</dbReference>
<name>A0A518IK93_9PLAN</name>